<evidence type="ECO:0000256" key="1">
    <source>
        <dbReference type="ARBA" id="ARBA00023015"/>
    </source>
</evidence>
<dbReference type="CDD" id="cd07377">
    <property type="entry name" value="WHTH_GntR"/>
    <property type="match status" value="1"/>
</dbReference>
<dbReference type="AlphaFoldDB" id="A0A1I5GUQ4"/>
<dbReference type="SUPFAM" id="SSF46785">
    <property type="entry name" value="Winged helix' DNA-binding domain"/>
    <property type="match status" value="1"/>
</dbReference>
<dbReference type="SMART" id="SM00895">
    <property type="entry name" value="FCD"/>
    <property type="match status" value="1"/>
</dbReference>
<evidence type="ECO:0000256" key="2">
    <source>
        <dbReference type="ARBA" id="ARBA00023125"/>
    </source>
</evidence>
<dbReference type="InterPro" id="IPR008920">
    <property type="entry name" value="TF_FadR/GntR_C"/>
</dbReference>
<dbReference type="SMART" id="SM00345">
    <property type="entry name" value="HTH_GNTR"/>
    <property type="match status" value="1"/>
</dbReference>
<evidence type="ECO:0000313" key="6">
    <source>
        <dbReference type="Proteomes" id="UP000198599"/>
    </source>
</evidence>
<dbReference type="Gene3D" id="1.10.10.10">
    <property type="entry name" value="Winged helix-like DNA-binding domain superfamily/Winged helix DNA-binding domain"/>
    <property type="match status" value="1"/>
</dbReference>
<proteinExistence type="predicted"/>
<dbReference type="GO" id="GO:0003700">
    <property type="term" value="F:DNA-binding transcription factor activity"/>
    <property type="evidence" value="ECO:0007669"/>
    <property type="project" value="InterPro"/>
</dbReference>
<feature type="domain" description="HTH gntR-type" evidence="4">
    <location>
        <begin position="13"/>
        <end position="80"/>
    </location>
</feature>
<gene>
    <name evidence="5" type="ORF">SAMN04487859_1405</name>
</gene>
<evidence type="ECO:0000313" key="5">
    <source>
        <dbReference type="EMBL" id="SFO39742.1"/>
    </source>
</evidence>
<dbReference type="STRING" id="1005928.SAMN04487859_1405"/>
<dbReference type="SUPFAM" id="SSF48008">
    <property type="entry name" value="GntR ligand-binding domain-like"/>
    <property type="match status" value="1"/>
</dbReference>
<dbReference type="InterPro" id="IPR036390">
    <property type="entry name" value="WH_DNA-bd_sf"/>
</dbReference>
<dbReference type="RefSeq" id="WP_092842338.1">
    <property type="nucleotide sequence ID" value="NZ_FOVP01000040.1"/>
</dbReference>
<dbReference type="PROSITE" id="PS50949">
    <property type="entry name" value="HTH_GNTR"/>
    <property type="match status" value="1"/>
</dbReference>
<reference evidence="6" key="1">
    <citation type="submission" date="2016-10" db="EMBL/GenBank/DDBJ databases">
        <authorList>
            <person name="Varghese N."/>
            <person name="Submissions S."/>
        </authorList>
    </citation>
    <scope>NUCLEOTIDE SEQUENCE [LARGE SCALE GENOMIC DNA]</scope>
    <source>
        <strain evidence="6">DSM 28463</strain>
    </source>
</reference>
<organism evidence="5 6">
    <name type="scientific">Roseovarius lutimaris</name>
    <dbReference type="NCBI Taxonomy" id="1005928"/>
    <lineage>
        <taxon>Bacteria</taxon>
        <taxon>Pseudomonadati</taxon>
        <taxon>Pseudomonadota</taxon>
        <taxon>Alphaproteobacteria</taxon>
        <taxon>Rhodobacterales</taxon>
        <taxon>Roseobacteraceae</taxon>
        <taxon>Roseovarius</taxon>
    </lineage>
</organism>
<dbReference type="Pfam" id="PF00392">
    <property type="entry name" value="GntR"/>
    <property type="match status" value="1"/>
</dbReference>
<dbReference type="EMBL" id="FOVP01000040">
    <property type="protein sequence ID" value="SFO39742.1"/>
    <property type="molecule type" value="Genomic_DNA"/>
</dbReference>
<dbReference type="Pfam" id="PF07729">
    <property type="entry name" value="FCD"/>
    <property type="match status" value="1"/>
</dbReference>
<dbReference type="Proteomes" id="UP000198599">
    <property type="component" value="Unassembled WGS sequence"/>
</dbReference>
<dbReference type="GO" id="GO:0003677">
    <property type="term" value="F:DNA binding"/>
    <property type="evidence" value="ECO:0007669"/>
    <property type="project" value="UniProtKB-KW"/>
</dbReference>
<dbReference type="PANTHER" id="PTHR43537:SF24">
    <property type="entry name" value="GLUCONATE OPERON TRANSCRIPTIONAL REPRESSOR"/>
    <property type="match status" value="1"/>
</dbReference>
<name>A0A1I5GUQ4_9RHOB</name>
<keyword evidence="1" id="KW-0805">Transcription regulation</keyword>
<evidence type="ECO:0000256" key="3">
    <source>
        <dbReference type="ARBA" id="ARBA00023163"/>
    </source>
</evidence>
<protein>
    <submittedName>
        <fullName evidence="5">Transcriptional regulator, GntR family</fullName>
    </submittedName>
</protein>
<sequence>MTKQYGLRSAARESLDSSAADVLRQAILSSQIAQNSRLTEQQLSDELNVSRGTIRAALHQLATEGLVVRRPFSGWNVMSLTSHDAWELSTLRASLEGLGARITAETLDAAKRRTILAAWERLSETTQAADISIGAVNRADIAFHKAVIDLAGHSRLSEQYQLVGQQVLLCIASSTVLQVNHNHIQSRHKALVDAILEGGPSQAEEAFTKHCLESGAEIIAHLRKEETAQ</sequence>
<keyword evidence="6" id="KW-1185">Reference proteome</keyword>
<dbReference type="InterPro" id="IPR036388">
    <property type="entry name" value="WH-like_DNA-bd_sf"/>
</dbReference>
<dbReference type="InterPro" id="IPR011711">
    <property type="entry name" value="GntR_C"/>
</dbReference>
<dbReference type="PRINTS" id="PR00035">
    <property type="entry name" value="HTHGNTR"/>
</dbReference>
<keyword evidence="3" id="KW-0804">Transcription</keyword>
<accession>A0A1I5GUQ4</accession>
<evidence type="ECO:0000259" key="4">
    <source>
        <dbReference type="PROSITE" id="PS50949"/>
    </source>
</evidence>
<dbReference type="Gene3D" id="1.20.120.530">
    <property type="entry name" value="GntR ligand-binding domain-like"/>
    <property type="match status" value="1"/>
</dbReference>
<dbReference type="OrthoDB" id="9806293at2"/>
<keyword evidence="2" id="KW-0238">DNA-binding</keyword>
<dbReference type="PANTHER" id="PTHR43537">
    <property type="entry name" value="TRANSCRIPTIONAL REGULATOR, GNTR FAMILY"/>
    <property type="match status" value="1"/>
</dbReference>
<dbReference type="InterPro" id="IPR000524">
    <property type="entry name" value="Tscrpt_reg_HTH_GntR"/>
</dbReference>